<evidence type="ECO:0000313" key="2">
    <source>
        <dbReference type="Proteomes" id="UP001602089"/>
    </source>
</evidence>
<dbReference type="RefSeq" id="WP_387132085.1">
    <property type="nucleotide sequence ID" value="NZ_JBIATK010000012.1"/>
</dbReference>
<reference evidence="1 2" key="1">
    <citation type="submission" date="2024-10" db="EMBL/GenBank/DDBJ databases">
        <title>The Natural Products Discovery Center: Release of the First 8490 Sequenced Strains for Exploring Actinobacteria Biosynthetic Diversity.</title>
        <authorList>
            <person name="Kalkreuter E."/>
            <person name="Kautsar S.A."/>
            <person name="Yang D."/>
            <person name="Bader C.D."/>
            <person name="Teijaro C.N."/>
            <person name="Fluegel L."/>
            <person name="Davis C.M."/>
            <person name="Simpson J.R."/>
            <person name="Lauterbach L."/>
            <person name="Steele A.D."/>
            <person name="Gui C."/>
            <person name="Meng S."/>
            <person name="Li G."/>
            <person name="Viehrig K."/>
            <person name="Ye F."/>
            <person name="Su P."/>
            <person name="Kiefer A.F."/>
            <person name="Nichols A."/>
            <person name="Cepeda A.J."/>
            <person name="Yan W."/>
            <person name="Fan B."/>
            <person name="Jiang Y."/>
            <person name="Adhikari A."/>
            <person name="Zheng C.-J."/>
            <person name="Schuster L."/>
            <person name="Cowan T.M."/>
            <person name="Smanski M.J."/>
            <person name="Chevrette M.G."/>
            <person name="De Carvalho L.P.S."/>
            <person name="Shen B."/>
        </authorList>
    </citation>
    <scope>NUCLEOTIDE SEQUENCE [LARGE SCALE GENOMIC DNA]</scope>
    <source>
        <strain evidence="1 2">NPDC001867</strain>
    </source>
</reference>
<protein>
    <submittedName>
        <fullName evidence="1">Uncharacterized protein</fullName>
    </submittedName>
</protein>
<name>A0ABW6TP14_9NOCA</name>
<accession>A0ABW6TP14</accession>
<proteinExistence type="predicted"/>
<sequence>MSVMYIQAHHNEDGTRGYECVNPMPRIPITPEFLEEADYLTRNGDTFTLHCINGTWTYRVLPQKPWAPSQSLLAVLVEGDAA</sequence>
<organism evidence="1 2">
    <name type="scientific">Nocardia elegans</name>
    <dbReference type="NCBI Taxonomy" id="300029"/>
    <lineage>
        <taxon>Bacteria</taxon>
        <taxon>Bacillati</taxon>
        <taxon>Actinomycetota</taxon>
        <taxon>Actinomycetes</taxon>
        <taxon>Mycobacteriales</taxon>
        <taxon>Nocardiaceae</taxon>
        <taxon>Nocardia</taxon>
    </lineage>
</organism>
<dbReference type="Proteomes" id="UP001602089">
    <property type="component" value="Unassembled WGS sequence"/>
</dbReference>
<evidence type="ECO:0000313" key="1">
    <source>
        <dbReference type="EMBL" id="MFF4026982.1"/>
    </source>
</evidence>
<comment type="caution">
    <text evidence="1">The sequence shown here is derived from an EMBL/GenBank/DDBJ whole genome shotgun (WGS) entry which is preliminary data.</text>
</comment>
<dbReference type="EMBL" id="JBIATK010000012">
    <property type="protein sequence ID" value="MFF4026982.1"/>
    <property type="molecule type" value="Genomic_DNA"/>
</dbReference>
<gene>
    <name evidence="1" type="ORF">ACFYY5_29440</name>
</gene>
<keyword evidence="2" id="KW-1185">Reference proteome</keyword>